<dbReference type="AlphaFoldDB" id="A0A4U1MLG3"/>
<gene>
    <name evidence="1" type="primary">fbpA</name>
    <name evidence="1" type="ORF">FBF83_04375</name>
</gene>
<dbReference type="EMBL" id="SWFM01000001">
    <property type="protein sequence ID" value="TKD72043.1"/>
    <property type="molecule type" value="Genomic_DNA"/>
</dbReference>
<dbReference type="Proteomes" id="UP000310541">
    <property type="component" value="Unassembled WGS sequence"/>
</dbReference>
<evidence type="ECO:0000313" key="2">
    <source>
        <dbReference type="Proteomes" id="UP000310541"/>
    </source>
</evidence>
<dbReference type="InterPro" id="IPR025072">
    <property type="entry name" value="Fur_reg_FbpA"/>
</dbReference>
<dbReference type="OrthoDB" id="2913911at2"/>
<dbReference type="RefSeq" id="WP_136945893.1">
    <property type="nucleotide sequence ID" value="NZ_SWFM01000001.1"/>
</dbReference>
<protein>
    <submittedName>
        <fullName evidence="1">Fur-regulated basic protein FbpA</fullName>
    </submittedName>
</protein>
<name>A0A4U1MLG3_9BACL</name>
<proteinExistence type="predicted"/>
<comment type="caution">
    <text evidence="1">The sequence shown here is derived from an EMBL/GenBank/DDBJ whole genome shotgun (WGS) entry which is preliminary data.</text>
</comment>
<evidence type="ECO:0000313" key="1">
    <source>
        <dbReference type="EMBL" id="TKD72043.1"/>
    </source>
</evidence>
<sequence>MERVSSHTKEELIVHLLEKGIYKVQHKQLYECSRTELFYYYLSITRDSLQVLSTKISS</sequence>
<organism evidence="1 2">
    <name type="scientific">Guptibacillus hwajinpoensis</name>
    <dbReference type="NCBI Taxonomy" id="208199"/>
    <lineage>
        <taxon>Bacteria</taxon>
        <taxon>Bacillati</taxon>
        <taxon>Bacillota</taxon>
        <taxon>Bacilli</taxon>
        <taxon>Bacillales</taxon>
        <taxon>Guptibacillaceae</taxon>
        <taxon>Guptibacillus</taxon>
    </lineage>
</organism>
<accession>A0A4U1MLG3</accession>
<dbReference type="Pfam" id="PF13076">
    <property type="entry name" value="Fur_reg_FbpA"/>
    <property type="match status" value="1"/>
</dbReference>
<reference evidence="1 2" key="1">
    <citation type="submission" date="2019-04" db="EMBL/GenBank/DDBJ databases">
        <title>Genome sequence of Bacillus hwajinpoensis strain Y2.</title>
        <authorList>
            <person name="Fair J.L."/>
            <person name="Maclea K.S."/>
        </authorList>
    </citation>
    <scope>NUCLEOTIDE SEQUENCE [LARGE SCALE GENOMIC DNA]</scope>
    <source>
        <strain evidence="1 2">Y2</strain>
    </source>
</reference>